<dbReference type="Pfam" id="PF04101">
    <property type="entry name" value="Glyco_tran_28_C"/>
    <property type="match status" value="1"/>
</dbReference>
<evidence type="ECO:0000313" key="8">
    <source>
        <dbReference type="Proteomes" id="UP001218246"/>
    </source>
</evidence>
<keyword evidence="3" id="KW-0328">Glycosyltransferase</keyword>
<evidence type="ECO:0000313" key="7">
    <source>
        <dbReference type="EMBL" id="MDG5755493.1"/>
    </source>
</evidence>
<keyword evidence="8" id="KW-1185">Reference proteome</keyword>
<comment type="subcellular location">
    <subcellularLocation>
        <location evidence="1">Endoplasmic reticulum</location>
    </subcellularLocation>
</comment>
<comment type="caution">
    <text evidence="7">The sequence shown here is derived from an EMBL/GenBank/DDBJ whole genome shotgun (WGS) entry which is preliminary data.</text>
</comment>
<dbReference type="NCBIfam" id="NF041548">
    <property type="entry name" value="PssE"/>
    <property type="match status" value="1"/>
</dbReference>
<dbReference type="SUPFAM" id="SSF53756">
    <property type="entry name" value="UDP-Glycosyltransferase/glycogen phosphorylase"/>
    <property type="match status" value="1"/>
</dbReference>
<organism evidence="7 8">
    <name type="scientific">Ectobacillus antri</name>
    <dbReference type="NCBI Taxonomy" id="2486280"/>
    <lineage>
        <taxon>Bacteria</taxon>
        <taxon>Bacillati</taxon>
        <taxon>Bacillota</taxon>
        <taxon>Bacilli</taxon>
        <taxon>Bacillales</taxon>
        <taxon>Bacillaceae</taxon>
        <taxon>Ectobacillus</taxon>
    </lineage>
</organism>
<proteinExistence type="inferred from homology"/>
<dbReference type="PANTHER" id="PTHR12867">
    <property type="entry name" value="GLYCOSYL TRANSFERASE-RELATED"/>
    <property type="match status" value="1"/>
</dbReference>
<feature type="domain" description="Glycosyl transferase family 28 C-terminal" evidence="6">
    <location>
        <begin position="1"/>
        <end position="148"/>
    </location>
</feature>
<comment type="similarity">
    <text evidence="2">Belongs to the glycosyltransferase 28 family.</text>
</comment>
<sequence length="162" mass="18871">MIFVTVGSQKFQFNRLLEEIDRLVEEHKIGADEVFAQIGYSTYQPRLYRFQKFLNKEEFLEKIEACTIIITHGGTGSIINGVKRGKKVIGIPRMMEYGEHVDNHQFEIIEQFANSNMIYSIVDIKELEEALVTVTNLSFRKYESNTENIINILNEYLLKEVN</sequence>
<dbReference type="RefSeq" id="WP_278018671.1">
    <property type="nucleotide sequence ID" value="NZ_JARRRY010000030.1"/>
</dbReference>
<dbReference type="EMBL" id="JARULN010000030">
    <property type="protein sequence ID" value="MDG5755493.1"/>
    <property type="molecule type" value="Genomic_DNA"/>
</dbReference>
<dbReference type="InterPro" id="IPR039042">
    <property type="entry name" value="Alg13-like"/>
</dbReference>
<protein>
    <submittedName>
        <fullName evidence="7">PssE/Cps14G family polysaccharide biosynthesis glycosyltransferase</fullName>
    </submittedName>
</protein>
<dbReference type="Proteomes" id="UP001218246">
    <property type="component" value="Unassembled WGS sequence"/>
</dbReference>
<evidence type="ECO:0000256" key="1">
    <source>
        <dbReference type="ARBA" id="ARBA00004240"/>
    </source>
</evidence>
<accession>A0ABT6H9K9</accession>
<evidence type="ECO:0000256" key="2">
    <source>
        <dbReference type="ARBA" id="ARBA00006962"/>
    </source>
</evidence>
<name>A0ABT6H9K9_9BACI</name>
<reference evidence="7 8" key="1">
    <citation type="submission" date="2023-04" db="EMBL/GenBank/DDBJ databases">
        <title>Ectobacillus antri isolated from activated sludge.</title>
        <authorList>
            <person name="Yan P."/>
            <person name="Liu X."/>
        </authorList>
    </citation>
    <scope>NUCLEOTIDE SEQUENCE [LARGE SCALE GENOMIC DNA]</scope>
    <source>
        <strain evidence="7 8">C18H</strain>
    </source>
</reference>
<gene>
    <name evidence="7" type="primary">pssE</name>
    <name evidence="7" type="ORF">P6P90_16480</name>
</gene>
<dbReference type="InterPro" id="IPR007235">
    <property type="entry name" value="Glyco_trans_28_C"/>
</dbReference>
<evidence type="ECO:0000256" key="3">
    <source>
        <dbReference type="ARBA" id="ARBA00022676"/>
    </source>
</evidence>
<evidence type="ECO:0000256" key="5">
    <source>
        <dbReference type="ARBA" id="ARBA00022824"/>
    </source>
</evidence>
<evidence type="ECO:0000256" key="4">
    <source>
        <dbReference type="ARBA" id="ARBA00022679"/>
    </source>
</evidence>
<dbReference type="Gene3D" id="3.40.50.2000">
    <property type="entry name" value="Glycogen Phosphorylase B"/>
    <property type="match status" value="1"/>
</dbReference>
<keyword evidence="4" id="KW-0808">Transferase</keyword>
<keyword evidence="5" id="KW-0256">Endoplasmic reticulum</keyword>
<dbReference type="InterPro" id="IPR048097">
    <property type="entry name" value="Cps14G-like"/>
</dbReference>
<evidence type="ECO:0000259" key="6">
    <source>
        <dbReference type="Pfam" id="PF04101"/>
    </source>
</evidence>
<dbReference type="PANTHER" id="PTHR12867:SF6">
    <property type="entry name" value="N-ACETYLGLUCOSAMINYLDIPHOSPHODOLICHOL N-ACETYLGLUCOSAMINYLTRANSFERASE"/>
    <property type="match status" value="1"/>
</dbReference>